<protein>
    <submittedName>
        <fullName evidence="2">Uncharacterized protein</fullName>
    </submittedName>
</protein>
<dbReference type="EMBL" id="JBJUIK010000002">
    <property type="protein sequence ID" value="KAL3534311.1"/>
    <property type="molecule type" value="Genomic_DNA"/>
</dbReference>
<evidence type="ECO:0000313" key="3">
    <source>
        <dbReference type="Proteomes" id="UP001630127"/>
    </source>
</evidence>
<name>A0ABD3ASZ5_9GENT</name>
<evidence type="ECO:0000313" key="2">
    <source>
        <dbReference type="EMBL" id="KAL3534311.1"/>
    </source>
</evidence>
<evidence type="ECO:0000256" key="1">
    <source>
        <dbReference type="SAM" id="MobiDB-lite"/>
    </source>
</evidence>
<proteinExistence type="predicted"/>
<feature type="region of interest" description="Disordered" evidence="1">
    <location>
        <begin position="94"/>
        <end position="117"/>
    </location>
</feature>
<comment type="caution">
    <text evidence="2">The sequence shown here is derived from an EMBL/GenBank/DDBJ whole genome shotgun (WGS) entry which is preliminary data.</text>
</comment>
<organism evidence="2 3">
    <name type="scientific">Cinchona calisaya</name>
    <dbReference type="NCBI Taxonomy" id="153742"/>
    <lineage>
        <taxon>Eukaryota</taxon>
        <taxon>Viridiplantae</taxon>
        <taxon>Streptophyta</taxon>
        <taxon>Embryophyta</taxon>
        <taxon>Tracheophyta</taxon>
        <taxon>Spermatophyta</taxon>
        <taxon>Magnoliopsida</taxon>
        <taxon>eudicotyledons</taxon>
        <taxon>Gunneridae</taxon>
        <taxon>Pentapetalae</taxon>
        <taxon>asterids</taxon>
        <taxon>lamiids</taxon>
        <taxon>Gentianales</taxon>
        <taxon>Rubiaceae</taxon>
        <taxon>Cinchonoideae</taxon>
        <taxon>Cinchoneae</taxon>
        <taxon>Cinchona</taxon>
    </lineage>
</organism>
<gene>
    <name evidence="2" type="ORF">ACH5RR_002772</name>
</gene>
<accession>A0ABD3ASZ5</accession>
<dbReference type="Proteomes" id="UP001630127">
    <property type="component" value="Unassembled WGS sequence"/>
</dbReference>
<dbReference type="AlphaFoldDB" id="A0ABD3ASZ5"/>
<reference evidence="2 3" key="1">
    <citation type="submission" date="2024-11" db="EMBL/GenBank/DDBJ databases">
        <title>A near-complete genome assembly of Cinchona calisaya.</title>
        <authorList>
            <person name="Lian D.C."/>
            <person name="Zhao X.W."/>
            <person name="Wei L."/>
        </authorList>
    </citation>
    <scope>NUCLEOTIDE SEQUENCE [LARGE SCALE GENOMIC DNA]</scope>
    <source>
        <tissue evidence="2">Nenye</tissue>
    </source>
</reference>
<keyword evidence="3" id="KW-1185">Reference proteome</keyword>
<sequence>MQVQVWNLPSHWGSKEAGFKTGEVFHKIRDVKIFLRGAKKELCYLSSKISDFKEDQYAHWLRGAYGKSPSSRKTPHKEEDLVEKVRIEVKPTKEGWTRLDSSGNNRSDTKAVTECGM</sequence>